<dbReference type="Proteomes" id="UP000078576">
    <property type="component" value="Unassembled WGS sequence"/>
</dbReference>
<dbReference type="PANTHER" id="PTHR31005">
    <property type="entry name" value="DUF4139 DOMAIN-CONTAINING PROTEIN"/>
    <property type="match status" value="1"/>
</dbReference>
<feature type="domain" description="DUF4139" evidence="2">
    <location>
        <begin position="319"/>
        <end position="816"/>
    </location>
</feature>
<evidence type="ECO:0000259" key="2">
    <source>
        <dbReference type="Pfam" id="PF13598"/>
    </source>
</evidence>
<organism evidence="4 5">
    <name type="scientific">Cytospora mali</name>
    <name type="common">Apple Valsa canker fungus</name>
    <name type="synonym">Valsa mali</name>
    <dbReference type="NCBI Taxonomy" id="578113"/>
    <lineage>
        <taxon>Eukaryota</taxon>
        <taxon>Fungi</taxon>
        <taxon>Dikarya</taxon>
        <taxon>Ascomycota</taxon>
        <taxon>Pezizomycotina</taxon>
        <taxon>Sordariomycetes</taxon>
        <taxon>Sordariomycetidae</taxon>
        <taxon>Diaporthales</taxon>
        <taxon>Cytosporaceae</taxon>
        <taxon>Cytospora</taxon>
    </lineage>
</organism>
<dbReference type="PANTHER" id="PTHR31005:SF8">
    <property type="entry name" value="DUF4139 DOMAIN-CONTAINING PROTEIN"/>
    <property type="match status" value="1"/>
</dbReference>
<feature type="region of interest" description="Disordered" evidence="1">
    <location>
        <begin position="447"/>
        <end position="583"/>
    </location>
</feature>
<feature type="compositionally biased region" description="Polar residues" evidence="1">
    <location>
        <begin position="457"/>
        <end position="499"/>
    </location>
</feature>
<dbReference type="EMBL" id="KN714700">
    <property type="protein sequence ID" value="KUI57488.1"/>
    <property type="molecule type" value="Genomic_DNA"/>
</dbReference>
<feature type="compositionally biased region" description="Polar residues" evidence="1">
    <location>
        <begin position="530"/>
        <end position="539"/>
    </location>
</feature>
<gene>
    <name evidence="4" type="ORF">VP1G_04766</name>
</gene>
<dbReference type="AlphaFoldDB" id="A0A194V0Q5"/>
<feature type="compositionally biased region" description="Acidic residues" evidence="1">
    <location>
        <begin position="87"/>
        <end position="101"/>
    </location>
</feature>
<dbReference type="InterPro" id="IPR037291">
    <property type="entry name" value="DUF4139"/>
</dbReference>
<dbReference type="InterPro" id="IPR025554">
    <property type="entry name" value="DUF4140"/>
</dbReference>
<proteinExistence type="predicted"/>
<dbReference type="Pfam" id="PF13598">
    <property type="entry name" value="DUF4139"/>
    <property type="match status" value="1"/>
</dbReference>
<accession>A0A194V0Q5</accession>
<dbReference type="InterPro" id="IPR011935">
    <property type="entry name" value="CHP02231"/>
</dbReference>
<evidence type="ECO:0000256" key="1">
    <source>
        <dbReference type="SAM" id="MobiDB-lite"/>
    </source>
</evidence>
<feature type="compositionally biased region" description="Basic and acidic residues" evidence="1">
    <location>
        <begin position="112"/>
        <end position="125"/>
    </location>
</feature>
<name>A0A194V0Q5_CYTMA</name>
<evidence type="ECO:0000313" key="4">
    <source>
        <dbReference type="EMBL" id="KUI57488.1"/>
    </source>
</evidence>
<protein>
    <submittedName>
        <fullName evidence="4">Protein F37C4.5</fullName>
    </submittedName>
</protein>
<feature type="domain" description="DUF4140" evidence="3">
    <location>
        <begin position="19"/>
        <end position="156"/>
    </location>
</feature>
<dbReference type="Pfam" id="PF13600">
    <property type="entry name" value="DUF4140"/>
    <property type="match status" value="1"/>
</dbReference>
<reference evidence="5" key="1">
    <citation type="submission" date="2014-12" db="EMBL/GenBank/DDBJ databases">
        <title>Genome Sequence of Valsa Canker Pathogens Uncovers a Specific Adaption of Colonization on Woody Bark.</title>
        <authorList>
            <person name="Yin Z."/>
            <person name="Liu H."/>
            <person name="Gao X."/>
            <person name="Li Z."/>
            <person name="Song N."/>
            <person name="Ke X."/>
            <person name="Dai Q."/>
            <person name="Wu Y."/>
            <person name="Sun Y."/>
            <person name="Xu J.-R."/>
            <person name="Kang Z.K."/>
            <person name="Wang L."/>
            <person name="Huang L."/>
        </authorList>
    </citation>
    <scope>NUCLEOTIDE SEQUENCE [LARGE SCALE GENOMIC DNA]</scope>
    <source>
        <strain evidence="5">SXYL134</strain>
    </source>
</reference>
<dbReference type="OrthoDB" id="10068793at2759"/>
<sequence length="832" mass="90709">METVQKQEYHVRDLSTRSITVFPTRAQIVRDVKNVSLKPGVNQISIIGFTPTVDEHSIKVEGTGSAVITDISVELLKNQDIFHEIYPDSDDDDSENSDDEDVPPRLFPSLSDDEKPSPSRAKEDLKEVRKKLQAHTDELKRATEVVSSAEVRLKMLDGYGDKFEPKSGNEMVDLVQGYKIQRNRIFQDHMDGTLRQRELNDQISGLQRTEKKLVKQVQKETQASLKILRKERQAMLRQLELKNSRKVKKYAEKTRIRHERERFWPRSCFVVRITLDATQYTPVSSRRSSISSVTDLVKPTENQESSLIDPEAAIQTCDLSVTYVTSAAFWSASYDLQLSTTSNTATLFFDAKLTNNTSESWKDCKIILSTSQAVFSGLQDAIPKLIPWRIKLVGKSAAASGDIVSSTQEAWEQNKWKAAWNSGSNGNSGKDLIGICFAMGVPSGTQGPSLFGEKKTTGSAQTGSLFGSASQTNAPPTNPFAQTTTENAPKTSLFGSASRNDAPPPPPQRTGGGLFGMVPAHGMEHFPGPNVSNGSNQKVKPSFGQFGASSDAGNVFSDGHHDATTLLEPEPESKPELSFEESAMEETGFTTAYDLPGTRSLIPSSTATKQRVAQISFTNVAFSHTVVAKYRPAAFLKAKLLNASRISLLKGPVGLTLDGAFMGRSTLPRCSSGDSFTMSLGVDPAIKVVYPKPEVKRGTSGVFTKENSMAYTRSVTITNTRGSSSSAGGKAVRLLVLDQVPVSEDEKLRVEIVQPRGLVEDEAGVGTGVQDGSAKDGKDWGKAVATLKKGGEVNWDVELNAGKSVRLGLEYDVYLPVGDHAVQADQTKGHFQ</sequence>
<keyword evidence="5" id="KW-1185">Reference proteome</keyword>
<evidence type="ECO:0000259" key="3">
    <source>
        <dbReference type="Pfam" id="PF13600"/>
    </source>
</evidence>
<evidence type="ECO:0000313" key="5">
    <source>
        <dbReference type="Proteomes" id="UP000078576"/>
    </source>
</evidence>
<dbReference type="STRING" id="694573.A0A194V0Q5"/>
<feature type="region of interest" description="Disordered" evidence="1">
    <location>
        <begin position="85"/>
        <end position="125"/>
    </location>
</feature>